<organism evidence="1 2">
    <name type="scientific">Bacillus phage G</name>
    <dbReference type="NCBI Taxonomy" id="2884420"/>
    <lineage>
        <taxon>Viruses</taxon>
        <taxon>Duplodnaviria</taxon>
        <taxon>Heunggongvirae</taxon>
        <taxon>Uroviricota</taxon>
        <taxon>Caudoviricetes</taxon>
        <taxon>Donellivirus</taxon>
        <taxon>Donellivirus gee</taxon>
    </lineage>
</organism>
<accession>G3MB09</accession>
<sequence length="106" mass="12250">MMKMQDKILNHIDKIASDNSFEATISYSASNVGKVFIIDDYFKSVLIISFNFQTQYCTITSTDCAEVAKPNCSNSYLEYKNSDELNRLFDNIGQYLHKVYWSSNME</sequence>
<dbReference type="KEGG" id="vg:18563839"/>
<reference evidence="1 2" key="1">
    <citation type="submission" date="2011-09" db="EMBL/GenBank/DDBJ databases">
        <authorList>
            <person name="Pope W.H."/>
            <person name="Pedulla M.L."/>
            <person name="Ford M.E."/>
            <person name="Peebles C.L."/>
            <person name="Hatfull G.H."/>
            <person name="Hendrix R.W."/>
        </authorList>
    </citation>
    <scope>NUCLEOTIDE SEQUENCE [LARGE SCALE GENOMIC DNA]</scope>
    <source>
        <strain evidence="1">G</strain>
    </source>
</reference>
<evidence type="ECO:0000313" key="2">
    <source>
        <dbReference type="Proteomes" id="UP000009273"/>
    </source>
</evidence>
<protein>
    <submittedName>
        <fullName evidence="1">Gp629</fullName>
    </submittedName>
</protein>
<name>G3MB09_9CAUD</name>
<dbReference type="EMBL" id="JN638751">
    <property type="protein sequence ID" value="AEO93874.1"/>
    <property type="molecule type" value="Genomic_DNA"/>
</dbReference>
<evidence type="ECO:0000313" key="1">
    <source>
        <dbReference type="EMBL" id="AEO93874.1"/>
    </source>
</evidence>
<gene>
    <name evidence="1" type="primary">629</name>
    <name evidence="1" type="ORF">G_629</name>
</gene>
<dbReference type="GeneID" id="18563839"/>
<proteinExistence type="predicted"/>
<dbReference type="Proteomes" id="UP000009273">
    <property type="component" value="Segment"/>
</dbReference>
<keyword evidence="2" id="KW-1185">Reference proteome</keyword>
<dbReference type="RefSeq" id="YP_009015921.1">
    <property type="nucleotide sequence ID" value="NC_023719.1"/>
</dbReference>